<dbReference type="PROSITE" id="PS00122">
    <property type="entry name" value="CARBOXYLESTERASE_B_1"/>
    <property type="match status" value="1"/>
</dbReference>
<comment type="caution">
    <text evidence="5">The sequence shown here is derived from an EMBL/GenBank/DDBJ whole genome shotgun (WGS) entry which is preliminary data.</text>
</comment>
<dbReference type="InterPro" id="IPR050309">
    <property type="entry name" value="Type-B_Carboxylest/Lipase"/>
</dbReference>
<protein>
    <recommendedName>
        <fullName evidence="3">Carboxylic ester hydrolase</fullName>
        <ecNumber evidence="3">3.1.1.-</ecNumber>
    </recommendedName>
</protein>
<dbReference type="InterPro" id="IPR029058">
    <property type="entry name" value="AB_hydrolase_fold"/>
</dbReference>
<feature type="domain" description="Carboxylesterase type B" evidence="4">
    <location>
        <begin position="46"/>
        <end position="514"/>
    </location>
</feature>
<evidence type="ECO:0000259" key="4">
    <source>
        <dbReference type="Pfam" id="PF00135"/>
    </source>
</evidence>
<gene>
    <name evidence="5" type="ORF">GGX14DRAFT_472289</name>
</gene>
<dbReference type="SUPFAM" id="SSF53474">
    <property type="entry name" value="alpha/beta-Hydrolases"/>
    <property type="match status" value="1"/>
</dbReference>
<dbReference type="Pfam" id="PF00135">
    <property type="entry name" value="COesterase"/>
    <property type="match status" value="1"/>
</dbReference>
<comment type="similarity">
    <text evidence="1 3">Belongs to the type-B carboxylesterase/lipase family.</text>
</comment>
<dbReference type="AlphaFoldDB" id="A0AAD6Y901"/>
<proteinExistence type="inferred from homology"/>
<dbReference type="GO" id="GO:0016787">
    <property type="term" value="F:hydrolase activity"/>
    <property type="evidence" value="ECO:0007669"/>
    <property type="project" value="UniProtKB-KW"/>
</dbReference>
<keyword evidence="6" id="KW-1185">Reference proteome</keyword>
<sequence length="551" mass="58964">MWTSFLLPIKPGRFRQLEISTQMRLSTRLLFLSQAVAQVNSAALSTVKLDYGTFTGLTNTSTGVIYFRGVRYAEAPVGNLRWRAPVSPPTTHLGNVDASQYASECIANTQTATTSTTSEDCLFGNIFIPIATTSTSALPVLVYFHGGGFESGSSRDAPPENIIQGSAKPLIFITFDYRVGQFGFLAGTAVHNSGDLNAGLLDQKAALEWVQRYISKFGGDPRRVSIWGESAGAGATMFHLIGDGGANGNLFHQAMGDSPSLSYLPDYNDPFIEGLFTQFAGLAGCGNMNDATTMACLRAKPVNTLASAGARTNANRTASLFPIAPVTDGSFIRERPVEAFRNGHFARVPVLFGSNTNEGAHWSASLPDPNANTSSPDATETTVYNFIAGQFASFTQASFQTAVAQFYPLSDYNGSFSLQGQQMYGEMRYICSAVLIAGAATNFGLKAYQYHWDNPILSSDHGADLNAFFDGTQTFDAADQELVVAMRSYFTSFATCGAPVASNSIAWPSAVDSNGSPRILLHPGDISLENVTDALSARCAFWHGLSGEIST</sequence>
<dbReference type="EMBL" id="JARJCW010000080">
    <property type="protein sequence ID" value="KAJ7196932.1"/>
    <property type="molecule type" value="Genomic_DNA"/>
</dbReference>
<evidence type="ECO:0000256" key="1">
    <source>
        <dbReference type="ARBA" id="ARBA00005964"/>
    </source>
</evidence>
<dbReference type="Gene3D" id="3.40.50.1820">
    <property type="entry name" value="alpha/beta hydrolase"/>
    <property type="match status" value="1"/>
</dbReference>
<evidence type="ECO:0000256" key="2">
    <source>
        <dbReference type="ARBA" id="ARBA00022801"/>
    </source>
</evidence>
<keyword evidence="2 3" id="KW-0378">Hydrolase</keyword>
<reference evidence="5" key="1">
    <citation type="submission" date="2023-03" db="EMBL/GenBank/DDBJ databases">
        <title>Massive genome expansion in bonnet fungi (Mycena s.s.) driven by repeated elements and novel gene families across ecological guilds.</title>
        <authorList>
            <consortium name="Lawrence Berkeley National Laboratory"/>
            <person name="Harder C.B."/>
            <person name="Miyauchi S."/>
            <person name="Viragh M."/>
            <person name="Kuo A."/>
            <person name="Thoen E."/>
            <person name="Andreopoulos B."/>
            <person name="Lu D."/>
            <person name="Skrede I."/>
            <person name="Drula E."/>
            <person name="Henrissat B."/>
            <person name="Morin E."/>
            <person name="Kohler A."/>
            <person name="Barry K."/>
            <person name="LaButti K."/>
            <person name="Morin E."/>
            <person name="Salamov A."/>
            <person name="Lipzen A."/>
            <person name="Mereny Z."/>
            <person name="Hegedus B."/>
            <person name="Baldrian P."/>
            <person name="Stursova M."/>
            <person name="Weitz H."/>
            <person name="Taylor A."/>
            <person name="Grigoriev I.V."/>
            <person name="Nagy L.G."/>
            <person name="Martin F."/>
            <person name="Kauserud H."/>
        </authorList>
    </citation>
    <scope>NUCLEOTIDE SEQUENCE</scope>
    <source>
        <strain evidence="5">9144</strain>
    </source>
</reference>
<dbReference type="EC" id="3.1.1.-" evidence="3"/>
<evidence type="ECO:0000313" key="6">
    <source>
        <dbReference type="Proteomes" id="UP001219525"/>
    </source>
</evidence>
<name>A0AAD6Y901_9AGAR</name>
<dbReference type="InterPro" id="IPR019826">
    <property type="entry name" value="Carboxylesterase_B_AS"/>
</dbReference>
<evidence type="ECO:0000313" key="5">
    <source>
        <dbReference type="EMBL" id="KAJ7196932.1"/>
    </source>
</evidence>
<dbReference type="InterPro" id="IPR002018">
    <property type="entry name" value="CarbesteraseB"/>
</dbReference>
<organism evidence="5 6">
    <name type="scientific">Mycena pura</name>
    <dbReference type="NCBI Taxonomy" id="153505"/>
    <lineage>
        <taxon>Eukaryota</taxon>
        <taxon>Fungi</taxon>
        <taxon>Dikarya</taxon>
        <taxon>Basidiomycota</taxon>
        <taxon>Agaricomycotina</taxon>
        <taxon>Agaricomycetes</taxon>
        <taxon>Agaricomycetidae</taxon>
        <taxon>Agaricales</taxon>
        <taxon>Marasmiineae</taxon>
        <taxon>Mycenaceae</taxon>
        <taxon>Mycena</taxon>
    </lineage>
</organism>
<dbReference type="PANTHER" id="PTHR11559">
    <property type="entry name" value="CARBOXYLESTERASE"/>
    <property type="match status" value="1"/>
</dbReference>
<dbReference type="Proteomes" id="UP001219525">
    <property type="component" value="Unassembled WGS sequence"/>
</dbReference>
<accession>A0AAD6Y901</accession>
<evidence type="ECO:0000256" key="3">
    <source>
        <dbReference type="RuleBase" id="RU361235"/>
    </source>
</evidence>